<feature type="transmembrane region" description="Helical" evidence="1">
    <location>
        <begin position="156"/>
        <end position="178"/>
    </location>
</feature>
<feature type="transmembrane region" description="Helical" evidence="1">
    <location>
        <begin position="184"/>
        <end position="204"/>
    </location>
</feature>
<name>A0A6S7DHA1_9BURK</name>
<dbReference type="EMBL" id="CADILD010000001">
    <property type="protein sequence ID" value="CAB3849877.1"/>
    <property type="molecule type" value="Genomic_DNA"/>
</dbReference>
<gene>
    <name evidence="2" type="primary">nrsF</name>
    <name evidence="2" type="ORF">LMG1861_01749</name>
</gene>
<organism evidence="2 3">
    <name type="scientific">Achromobacter piechaudii</name>
    <dbReference type="NCBI Taxonomy" id="72556"/>
    <lineage>
        <taxon>Bacteria</taxon>
        <taxon>Pseudomonadati</taxon>
        <taxon>Pseudomonadota</taxon>
        <taxon>Betaproteobacteria</taxon>
        <taxon>Burkholderiales</taxon>
        <taxon>Alcaligenaceae</taxon>
        <taxon>Achromobacter</taxon>
    </lineage>
</organism>
<evidence type="ECO:0000313" key="3">
    <source>
        <dbReference type="Proteomes" id="UP000494105"/>
    </source>
</evidence>
<accession>A0A6S7DHA1</accession>
<keyword evidence="1" id="KW-1133">Transmembrane helix</keyword>
<keyword evidence="1" id="KW-0472">Membrane</keyword>
<evidence type="ECO:0000256" key="1">
    <source>
        <dbReference type="SAM" id="Phobius"/>
    </source>
</evidence>
<dbReference type="Proteomes" id="UP000494105">
    <property type="component" value="Unassembled WGS sequence"/>
</dbReference>
<dbReference type="RefSeq" id="WP_006216943.1">
    <property type="nucleotide sequence ID" value="NZ_CADILD010000001.1"/>
</dbReference>
<feature type="transmembrane region" description="Helical" evidence="1">
    <location>
        <begin position="55"/>
        <end position="75"/>
    </location>
</feature>
<proteinExistence type="predicted"/>
<protein>
    <submittedName>
        <fullName evidence="2">Anti-sigma-F factor NrsF</fullName>
    </submittedName>
</protein>
<dbReference type="Pfam" id="PF06532">
    <property type="entry name" value="NrsF"/>
    <property type="match status" value="1"/>
</dbReference>
<dbReference type="InterPro" id="IPR009495">
    <property type="entry name" value="NrsF"/>
</dbReference>
<sequence>MKTEDFIDFLATGAGPAPAFNMSLKFRAALLAGLAASLGMGLVANGLASGSLPSFVRWSKLVYAMSVLTFGWVLLKQLARPLSDVRASLWGLLLVVLVMAGFGVSDLTAASSDQYDDLLRGHTWLMCSLSILLFSLPALAAALWMLRSMAPTRLRLAGFAAGIFAGAQGALGYCIVGPDDSPLFVAIWYTLGIALSGLLGMLLGPRILRW</sequence>
<reference evidence="2 3" key="1">
    <citation type="submission" date="2020-04" db="EMBL/GenBank/DDBJ databases">
        <authorList>
            <person name="De Canck E."/>
        </authorList>
    </citation>
    <scope>NUCLEOTIDE SEQUENCE [LARGE SCALE GENOMIC DNA]</scope>
    <source>
        <strain evidence="2 3">LMG 1861</strain>
    </source>
</reference>
<feature type="transmembrane region" description="Helical" evidence="1">
    <location>
        <begin position="28"/>
        <end position="49"/>
    </location>
</feature>
<evidence type="ECO:0000313" key="2">
    <source>
        <dbReference type="EMBL" id="CAB3849877.1"/>
    </source>
</evidence>
<keyword evidence="1" id="KW-0812">Transmembrane</keyword>
<feature type="transmembrane region" description="Helical" evidence="1">
    <location>
        <begin position="87"/>
        <end position="103"/>
    </location>
</feature>
<dbReference type="AlphaFoldDB" id="A0A6S7DHA1"/>
<feature type="transmembrane region" description="Helical" evidence="1">
    <location>
        <begin position="123"/>
        <end position="144"/>
    </location>
</feature>